<dbReference type="InterPro" id="IPR017946">
    <property type="entry name" value="PLC-like_Pdiesterase_TIM-brl"/>
</dbReference>
<comment type="caution">
    <text evidence="2">The sequence shown here is derived from an EMBL/GenBank/DDBJ whole genome shotgun (WGS) entry which is preliminary data.</text>
</comment>
<dbReference type="CDD" id="cd08562">
    <property type="entry name" value="GDPD_EcUgpQ_like"/>
    <property type="match status" value="1"/>
</dbReference>
<dbReference type="EMBL" id="JABFDB010000006">
    <property type="protein sequence ID" value="NYZ20199.1"/>
    <property type="molecule type" value="Genomic_DNA"/>
</dbReference>
<dbReference type="PANTHER" id="PTHR46211">
    <property type="entry name" value="GLYCEROPHOSPHORYL DIESTER PHOSPHODIESTERASE"/>
    <property type="match status" value="1"/>
</dbReference>
<organism evidence="2 3">
    <name type="scientific">Azospirillum oleiclasticum</name>
    <dbReference type="NCBI Taxonomy" id="2735135"/>
    <lineage>
        <taxon>Bacteria</taxon>
        <taxon>Pseudomonadati</taxon>
        <taxon>Pseudomonadota</taxon>
        <taxon>Alphaproteobacteria</taxon>
        <taxon>Rhodospirillales</taxon>
        <taxon>Azospirillaceae</taxon>
        <taxon>Azospirillum</taxon>
    </lineage>
</organism>
<reference evidence="2 3" key="1">
    <citation type="submission" date="2020-05" db="EMBL/GenBank/DDBJ databases">
        <title>Azospirillum oleiclasticum sp. nov, a nitrogen-fixing and heavy crude oil-emulsifying bacterium isolated from the crude oil of Yumen Oilfield.</title>
        <authorList>
            <person name="Wu D."/>
            <person name="Cai M."/>
            <person name="Zhang X."/>
        </authorList>
    </citation>
    <scope>NUCLEOTIDE SEQUENCE [LARGE SCALE GENOMIC DNA]</scope>
    <source>
        <strain evidence="2 3">ROY-1-1-2</strain>
    </source>
</reference>
<dbReference type="PROSITE" id="PS50007">
    <property type="entry name" value="PIPLC_X_DOMAIN"/>
    <property type="match status" value="1"/>
</dbReference>
<dbReference type="PROSITE" id="PS51704">
    <property type="entry name" value="GP_PDE"/>
    <property type="match status" value="1"/>
</dbReference>
<dbReference type="Pfam" id="PF03009">
    <property type="entry name" value="GDPD"/>
    <property type="match status" value="1"/>
</dbReference>
<dbReference type="Proteomes" id="UP000584642">
    <property type="component" value="Unassembled WGS sequence"/>
</dbReference>
<dbReference type="RefSeq" id="WP_180281966.1">
    <property type="nucleotide sequence ID" value="NZ_JABFDB010000006.1"/>
</dbReference>
<evidence type="ECO:0000313" key="3">
    <source>
        <dbReference type="Proteomes" id="UP000584642"/>
    </source>
</evidence>
<dbReference type="InterPro" id="IPR030395">
    <property type="entry name" value="GP_PDE_dom"/>
</dbReference>
<dbReference type="PANTHER" id="PTHR46211:SF1">
    <property type="entry name" value="GLYCEROPHOSPHODIESTER PHOSPHODIESTERASE, CYTOPLASMIC"/>
    <property type="match status" value="1"/>
</dbReference>
<accession>A0ABX2T7M5</accession>
<dbReference type="Gene3D" id="3.20.20.190">
    <property type="entry name" value="Phosphatidylinositol (PI) phosphodiesterase"/>
    <property type="match status" value="1"/>
</dbReference>
<name>A0ABX2T7M5_9PROT</name>
<protein>
    <submittedName>
        <fullName evidence="2">Glycerophosphoryl diester phosphodiesterase</fullName>
    </submittedName>
</protein>
<gene>
    <name evidence="2" type="ORF">HND93_10790</name>
</gene>
<evidence type="ECO:0000259" key="1">
    <source>
        <dbReference type="PROSITE" id="PS51704"/>
    </source>
</evidence>
<dbReference type="SUPFAM" id="SSF51695">
    <property type="entry name" value="PLC-like phosphodiesterases"/>
    <property type="match status" value="1"/>
</dbReference>
<proteinExistence type="predicted"/>
<feature type="domain" description="GP-PDE" evidence="1">
    <location>
        <begin position="5"/>
        <end position="243"/>
    </location>
</feature>
<evidence type="ECO:0000313" key="2">
    <source>
        <dbReference type="EMBL" id="NYZ20199.1"/>
    </source>
</evidence>
<sequence length="261" mass="28785">MSMLPRIIGHRGAKESAPENTLASLREAVRQGVRWIEIDVMLTRDRVPVLIHDDRLDRTTDGTGAVADLDLADLRRLDAGSWFDPRFAGETVPTLDECLDFVIGEGLGLNMEIKPYPGHEVATAEAAIALLRRRWPTDLPPPLLSSFETVCLEVAQLQAPDWPRGYLMWEPPSDWATIADRLGATTLNVEQSRQTAESVAAYRATGRPVLVYTVNDPTRARELFGWGVTSIFTDAPGRVAAALSTSRTEYDGFFSPLANPL</sequence>
<keyword evidence="3" id="KW-1185">Reference proteome</keyword>